<dbReference type="AlphaFoldDB" id="A0A1Q8XIH2"/>
<gene>
    <name evidence="2" type="ORF">BKH15_00480</name>
</gene>
<protein>
    <submittedName>
        <fullName evidence="2">Uncharacterized protein</fullName>
    </submittedName>
</protein>
<dbReference type="EMBL" id="MSKW01000001">
    <property type="protein sequence ID" value="OLO80118.1"/>
    <property type="molecule type" value="Genomic_DNA"/>
</dbReference>
<accession>A0A1Q8XIH2</accession>
<evidence type="ECO:0000313" key="3">
    <source>
        <dbReference type="Proteomes" id="UP000186769"/>
    </source>
</evidence>
<evidence type="ECO:0000256" key="1">
    <source>
        <dbReference type="SAM" id="MobiDB-lite"/>
    </source>
</evidence>
<evidence type="ECO:0000313" key="2">
    <source>
        <dbReference type="EMBL" id="OLO80118.1"/>
    </source>
</evidence>
<organism evidence="2 3">
    <name type="scientific">Actinomyces oris</name>
    <dbReference type="NCBI Taxonomy" id="544580"/>
    <lineage>
        <taxon>Bacteria</taxon>
        <taxon>Bacillati</taxon>
        <taxon>Actinomycetota</taxon>
        <taxon>Actinomycetes</taxon>
        <taxon>Actinomycetales</taxon>
        <taxon>Actinomycetaceae</taxon>
        <taxon>Actinomyces</taxon>
    </lineage>
</organism>
<proteinExistence type="predicted"/>
<name>A0A1Q8XIH2_9ACTO</name>
<dbReference type="Proteomes" id="UP000186769">
    <property type="component" value="Unassembled WGS sequence"/>
</dbReference>
<sequence length="60" mass="6550">MPEALRHNHPFLAAGANSSPDGRARRDAPFPTAPGTSRSRHGTVPDRLHPTPSIQRDSKR</sequence>
<reference evidence="2 3" key="1">
    <citation type="submission" date="2016-12" db="EMBL/GenBank/DDBJ databases">
        <title>Genomic comparison of strains in the 'Actinomyces naeslundii' group.</title>
        <authorList>
            <person name="Mughal S.R."/>
            <person name="Do T."/>
            <person name="Gilbert S.C."/>
            <person name="Witherden E.A."/>
            <person name="Didelot X."/>
            <person name="Beighton D."/>
        </authorList>
    </citation>
    <scope>NUCLEOTIDE SEQUENCE [LARGE SCALE GENOMIC DNA]</scope>
    <source>
        <strain evidence="2 3">G53E</strain>
    </source>
</reference>
<comment type="caution">
    <text evidence="2">The sequence shown here is derived from an EMBL/GenBank/DDBJ whole genome shotgun (WGS) entry which is preliminary data.</text>
</comment>
<feature type="region of interest" description="Disordered" evidence="1">
    <location>
        <begin position="1"/>
        <end position="60"/>
    </location>
</feature>